<feature type="compositionally biased region" description="Basic and acidic residues" evidence="3">
    <location>
        <begin position="305"/>
        <end position="317"/>
    </location>
</feature>
<dbReference type="GO" id="GO:0005634">
    <property type="term" value="C:nucleus"/>
    <property type="evidence" value="ECO:0007669"/>
    <property type="project" value="TreeGrafter"/>
</dbReference>
<evidence type="ECO:0000256" key="1">
    <source>
        <dbReference type="ARBA" id="ARBA00022884"/>
    </source>
</evidence>
<dbReference type="Pfam" id="PF00076">
    <property type="entry name" value="RRM_1"/>
    <property type="match status" value="2"/>
</dbReference>
<dbReference type="InterPro" id="IPR035979">
    <property type="entry name" value="RBD_domain_sf"/>
</dbReference>
<sequence length="913" mass="96257">MTEASPSADVISTSAPSAQTDLSSHAAHHESSKSNKRPNHAQSHTYSHSHPHQHPQHGLTDHHGARLGLPNASRGPAAQSSNDTRTQLFVSNLPFKVRWQDLKDLCRKVGTVLRADVALSPTDGRSRGFGVVLFARNEDALKAIEVYHGYTWQTRVLDVRVDTVDPRGEIALAEANRQNALQQQASHYQMVQQQKQQQQQAAAQMGGYGWPYAGVPMPYVAPPPQPIMMPYNSYPNAQPQNGHPPSNASNAGLNSSIGLPALSSNASTTSAPSTIEAVGSSPDLRGGARTPRPSAASVPGSTNGHSDRSDARPDISSRSEGGSNRGGCTNGSTNGRDRPNPQFSGPIPFNGQHPPPPPPMSSMMMMMMMPVASHIPPPYGQRPPGPPPFNGRQLFIGNLPFNVQWQDLKDLMRGAGGSISRADIAQGPDGRSRGFGSVVFANAADAERAVQMFNGYEFNGRTLKVHFDKYVGPGPGGPGAPGGPGGPGGPPSMYDPPPVGWAQQPGPPSQVGGPMDRLRGHPQHQHPYQQQAPREMVAVTLQDRQPLALHELSEEVREAHRAEFEGAESSLHPLAASMNSSNSSTSEQEQEGGQGGSGLEIDRTASVGAARTQVPRPERITMPPPSYPFGPAGGPLSPGTPYSPMVGRLPPMTPSMPAFTFGAFPQTPPLHPASFFSPGVGSFSPQMGSPFFPPYGINAAPGAPVNHNDNPMFPPVDNNISTPGFEYPIGSTISNDAKTPEATSIDVYGDSNKTPPANGNMASGTPLGTEQSYFAAKVATADGRAPSAANLTSSLDASLAALRLSNAASRNSPPPQPDGWASGPSPPSPPTEIATEQADMTALLHPSNALRRKSFVPGASQVDQRGQEAFDIRRRFEGDGNAAGSGGMEGGGRRASSGEESQRRPKFGQSIWG</sequence>
<feature type="region of interest" description="Disordered" evidence="3">
    <location>
        <begin position="469"/>
        <end position="532"/>
    </location>
</feature>
<dbReference type="Proteomes" id="UP000198372">
    <property type="component" value="Unassembled WGS sequence"/>
</dbReference>
<dbReference type="STRING" id="269621.A0A238F0W3"/>
<feature type="compositionally biased region" description="Low complexity" evidence="3">
    <location>
        <begin position="259"/>
        <end position="274"/>
    </location>
</feature>
<feature type="compositionally biased region" description="Gly residues" evidence="3">
    <location>
        <begin position="473"/>
        <end position="486"/>
    </location>
</feature>
<feature type="region of interest" description="Disordered" evidence="3">
    <location>
        <begin position="806"/>
        <end position="913"/>
    </location>
</feature>
<feature type="compositionally biased region" description="Pro residues" evidence="3">
    <location>
        <begin position="487"/>
        <end position="499"/>
    </location>
</feature>
<dbReference type="Gene3D" id="3.30.70.330">
    <property type="match status" value="2"/>
</dbReference>
<feature type="region of interest" description="Disordered" evidence="3">
    <location>
        <begin position="1"/>
        <end position="84"/>
    </location>
</feature>
<feature type="compositionally biased region" description="Gly residues" evidence="3">
    <location>
        <begin position="881"/>
        <end position="890"/>
    </location>
</feature>
<dbReference type="FunFam" id="3.30.70.330:FF:000145">
    <property type="entry name" value="Putative RNP domain-containing protein"/>
    <property type="match status" value="1"/>
</dbReference>
<feature type="domain" description="RRM" evidence="4">
    <location>
        <begin position="86"/>
        <end position="164"/>
    </location>
</feature>
<keyword evidence="1 2" id="KW-0694">RNA-binding</keyword>
<keyword evidence="6" id="KW-1185">Reference proteome</keyword>
<dbReference type="InterPro" id="IPR050374">
    <property type="entry name" value="RRT5_SRSF_SR"/>
</dbReference>
<feature type="compositionally biased region" description="Basic and acidic residues" evidence="3">
    <location>
        <begin position="865"/>
        <end position="878"/>
    </location>
</feature>
<dbReference type="OrthoDB" id="1049195at2759"/>
<dbReference type="SUPFAM" id="SSF54928">
    <property type="entry name" value="RNA-binding domain, RBD"/>
    <property type="match status" value="2"/>
</dbReference>
<dbReference type="EMBL" id="FMSP01000002">
    <property type="protein sequence ID" value="SCV67790.1"/>
    <property type="molecule type" value="Genomic_DNA"/>
</dbReference>
<dbReference type="GO" id="GO:1990904">
    <property type="term" value="C:ribonucleoprotein complex"/>
    <property type="evidence" value="ECO:0007669"/>
    <property type="project" value="TreeGrafter"/>
</dbReference>
<dbReference type="PANTHER" id="PTHR23003">
    <property type="entry name" value="RNA RECOGNITION MOTIF RRM DOMAIN CONTAINING PROTEIN"/>
    <property type="match status" value="1"/>
</dbReference>
<feature type="compositionally biased region" description="Polar residues" evidence="3">
    <location>
        <begin position="10"/>
        <end position="22"/>
    </location>
</feature>
<proteinExistence type="predicted"/>
<name>A0A238F0W3_9BASI</name>
<reference evidence="6" key="1">
    <citation type="submission" date="2016-09" db="EMBL/GenBank/DDBJ databases">
        <authorList>
            <person name="Jeantristanb JTB J.-T."/>
            <person name="Ricardo R."/>
        </authorList>
    </citation>
    <scope>NUCLEOTIDE SEQUENCE [LARGE SCALE GENOMIC DNA]</scope>
</reference>
<dbReference type="GO" id="GO:0005737">
    <property type="term" value="C:cytoplasm"/>
    <property type="evidence" value="ECO:0007669"/>
    <property type="project" value="TreeGrafter"/>
</dbReference>
<evidence type="ECO:0000259" key="4">
    <source>
        <dbReference type="PROSITE" id="PS50102"/>
    </source>
</evidence>
<evidence type="ECO:0000313" key="5">
    <source>
        <dbReference type="EMBL" id="SCV67790.1"/>
    </source>
</evidence>
<dbReference type="AlphaFoldDB" id="A0A238F0W3"/>
<dbReference type="GO" id="GO:0003729">
    <property type="term" value="F:mRNA binding"/>
    <property type="evidence" value="ECO:0007669"/>
    <property type="project" value="TreeGrafter"/>
</dbReference>
<dbReference type="SMART" id="SM00360">
    <property type="entry name" value="RRM"/>
    <property type="match status" value="2"/>
</dbReference>
<dbReference type="InterPro" id="IPR012677">
    <property type="entry name" value="Nucleotide-bd_a/b_plait_sf"/>
</dbReference>
<organism evidence="5 6">
    <name type="scientific">Microbotryum intermedium</name>
    <dbReference type="NCBI Taxonomy" id="269621"/>
    <lineage>
        <taxon>Eukaryota</taxon>
        <taxon>Fungi</taxon>
        <taxon>Dikarya</taxon>
        <taxon>Basidiomycota</taxon>
        <taxon>Pucciniomycotina</taxon>
        <taxon>Microbotryomycetes</taxon>
        <taxon>Microbotryales</taxon>
        <taxon>Microbotryaceae</taxon>
        <taxon>Microbotryum</taxon>
    </lineage>
</organism>
<dbReference type="InterPro" id="IPR000504">
    <property type="entry name" value="RRM_dom"/>
</dbReference>
<gene>
    <name evidence="5" type="ORF">BQ2448_5401</name>
</gene>
<feature type="compositionally biased region" description="Polar residues" evidence="3">
    <location>
        <begin position="233"/>
        <end position="257"/>
    </location>
</feature>
<evidence type="ECO:0000256" key="3">
    <source>
        <dbReference type="SAM" id="MobiDB-lite"/>
    </source>
</evidence>
<evidence type="ECO:0000313" key="6">
    <source>
        <dbReference type="Proteomes" id="UP000198372"/>
    </source>
</evidence>
<dbReference type="PROSITE" id="PS50102">
    <property type="entry name" value="RRM"/>
    <property type="match status" value="2"/>
</dbReference>
<feature type="domain" description="RRM" evidence="4">
    <location>
        <begin position="392"/>
        <end position="470"/>
    </location>
</feature>
<accession>A0A238F0W3</accession>
<protein>
    <submittedName>
        <fullName evidence="5">BQ2448_5401 protein</fullName>
    </submittedName>
</protein>
<dbReference type="PANTHER" id="PTHR23003:SF3">
    <property type="entry name" value="FI21236P1-RELATED"/>
    <property type="match status" value="1"/>
</dbReference>
<feature type="region of interest" description="Disordered" evidence="3">
    <location>
        <begin position="231"/>
        <end position="361"/>
    </location>
</feature>
<feature type="region of interest" description="Disordered" evidence="3">
    <location>
        <begin position="575"/>
        <end position="648"/>
    </location>
</feature>
<evidence type="ECO:0000256" key="2">
    <source>
        <dbReference type="PROSITE-ProRule" id="PRU00176"/>
    </source>
</evidence>